<dbReference type="Proteomes" id="UP000468717">
    <property type="component" value="Unassembled WGS sequence"/>
</dbReference>
<sequence>MAGRAILCRCVDVIGGDKVMIVLFRQWLWRGLLLAACLPCLAMAASIQALNYSSREVDYIAVENPGNTNSGGGGDSIRPYGQGGSICCFSVPEKWHADLKVVVVYQLSPDPTFHRETVSIPPYPDGKGGDIWLIVYEDGSVGAVVSLYGPSRPEWPGKIKGYPVPTKEYQAQRRKAKIELERKWLDTMEKGLERNSNKMTATEIDELKDAIEYKKKLIQSLE</sequence>
<name>A0A6I1HQT5_9BURK</name>
<dbReference type="AlphaFoldDB" id="A0A6I1HQT5"/>
<keyword evidence="3" id="KW-1185">Reference proteome</keyword>
<evidence type="ECO:0000256" key="1">
    <source>
        <dbReference type="SAM" id="Phobius"/>
    </source>
</evidence>
<protein>
    <submittedName>
        <fullName evidence="2">DUF3304 domain-containing protein</fullName>
    </submittedName>
</protein>
<comment type="caution">
    <text evidence="2">The sequence shown here is derived from an EMBL/GenBank/DDBJ whole genome shotgun (WGS) entry which is preliminary data.</text>
</comment>
<dbReference type="Pfam" id="PF11745">
    <property type="entry name" value="DUF3304"/>
    <property type="match status" value="1"/>
</dbReference>
<keyword evidence="1" id="KW-0812">Transmembrane</keyword>
<evidence type="ECO:0000313" key="3">
    <source>
        <dbReference type="Proteomes" id="UP000468717"/>
    </source>
</evidence>
<organism evidence="2 3">
    <name type="scientific">Janthinobacterium violaceinigrum</name>
    <dbReference type="NCBI Taxonomy" id="2654252"/>
    <lineage>
        <taxon>Bacteria</taxon>
        <taxon>Pseudomonadati</taxon>
        <taxon>Pseudomonadota</taxon>
        <taxon>Betaproteobacteria</taxon>
        <taxon>Burkholderiales</taxon>
        <taxon>Oxalobacteraceae</taxon>
        <taxon>Janthinobacterium</taxon>
    </lineage>
</organism>
<dbReference type="EMBL" id="WFLI01000040">
    <property type="protein sequence ID" value="KAB8060905.1"/>
    <property type="molecule type" value="Genomic_DNA"/>
</dbReference>
<accession>A0A6I1HQT5</accession>
<keyword evidence="1" id="KW-1133">Transmembrane helix</keyword>
<gene>
    <name evidence="2" type="ORF">GCN75_24465</name>
</gene>
<keyword evidence="1" id="KW-0472">Membrane</keyword>
<reference evidence="2 3" key="1">
    <citation type="submission" date="2019-10" db="EMBL/GenBank/DDBJ databases">
        <title>Three novel species isolated from a subtropical stream in China.</title>
        <authorList>
            <person name="Lu H."/>
        </authorList>
    </citation>
    <scope>NUCLEOTIDE SEQUENCE [LARGE SCALE GENOMIC DNA]</scope>
    <source>
        <strain evidence="2 3">FT13W</strain>
    </source>
</reference>
<dbReference type="InterPro" id="IPR021733">
    <property type="entry name" value="DUF3304"/>
</dbReference>
<evidence type="ECO:0000313" key="2">
    <source>
        <dbReference type="EMBL" id="KAB8060905.1"/>
    </source>
</evidence>
<feature type="transmembrane region" description="Helical" evidence="1">
    <location>
        <begin position="27"/>
        <end position="47"/>
    </location>
</feature>
<proteinExistence type="predicted"/>